<protein>
    <submittedName>
        <fullName evidence="1">Uncharacterized protein</fullName>
    </submittedName>
</protein>
<name>A0ABQ8AE84_BRANA</name>
<dbReference type="Proteomes" id="UP000824890">
    <property type="component" value="Unassembled WGS sequence"/>
</dbReference>
<sequence length="31" mass="3489">MHDLEITNSTLSHPSSHLHLHLVSKVEVVVE</sequence>
<evidence type="ECO:0000313" key="1">
    <source>
        <dbReference type="EMBL" id="KAH0890831.1"/>
    </source>
</evidence>
<proteinExistence type="predicted"/>
<keyword evidence="2" id="KW-1185">Reference proteome</keyword>
<comment type="caution">
    <text evidence="1">The sequence shown here is derived from an EMBL/GenBank/DDBJ whole genome shotgun (WGS) entry which is preliminary data.</text>
</comment>
<accession>A0ABQ8AE84</accession>
<reference evidence="1 2" key="1">
    <citation type="submission" date="2021-05" db="EMBL/GenBank/DDBJ databases">
        <title>Genome Assembly of Synthetic Allotetraploid Brassica napus Reveals Homoeologous Exchanges between Subgenomes.</title>
        <authorList>
            <person name="Davis J.T."/>
        </authorList>
    </citation>
    <scope>NUCLEOTIDE SEQUENCE [LARGE SCALE GENOMIC DNA]</scope>
    <source>
        <strain evidence="2">cv. Da-Ae</strain>
        <tissue evidence="1">Seedling</tissue>
    </source>
</reference>
<evidence type="ECO:0000313" key="2">
    <source>
        <dbReference type="Proteomes" id="UP000824890"/>
    </source>
</evidence>
<dbReference type="EMBL" id="JAGKQM010000013">
    <property type="protein sequence ID" value="KAH0890831.1"/>
    <property type="molecule type" value="Genomic_DNA"/>
</dbReference>
<organism evidence="1 2">
    <name type="scientific">Brassica napus</name>
    <name type="common">Rape</name>
    <dbReference type="NCBI Taxonomy" id="3708"/>
    <lineage>
        <taxon>Eukaryota</taxon>
        <taxon>Viridiplantae</taxon>
        <taxon>Streptophyta</taxon>
        <taxon>Embryophyta</taxon>
        <taxon>Tracheophyta</taxon>
        <taxon>Spermatophyta</taxon>
        <taxon>Magnoliopsida</taxon>
        <taxon>eudicotyledons</taxon>
        <taxon>Gunneridae</taxon>
        <taxon>Pentapetalae</taxon>
        <taxon>rosids</taxon>
        <taxon>malvids</taxon>
        <taxon>Brassicales</taxon>
        <taxon>Brassicaceae</taxon>
        <taxon>Brassiceae</taxon>
        <taxon>Brassica</taxon>
    </lineage>
</organism>
<gene>
    <name evidence="1" type="ORF">HID58_053260</name>
</gene>